<evidence type="ECO:0000256" key="1">
    <source>
        <dbReference type="ARBA" id="ARBA00023125"/>
    </source>
</evidence>
<dbReference type="InterPro" id="IPR011990">
    <property type="entry name" value="TPR-like_helical_dom_sf"/>
</dbReference>
<dbReference type="EMBL" id="FNFY01000006">
    <property type="protein sequence ID" value="SDK63447.1"/>
    <property type="molecule type" value="Genomic_DNA"/>
</dbReference>
<protein>
    <submittedName>
        <fullName evidence="3">DNA-binding transcriptional regulator, XRE-family HTH domain</fullName>
    </submittedName>
</protein>
<dbReference type="GO" id="GO:0003677">
    <property type="term" value="F:DNA binding"/>
    <property type="evidence" value="ECO:0007669"/>
    <property type="project" value="UniProtKB-KW"/>
</dbReference>
<dbReference type="PANTHER" id="PTHR46797">
    <property type="entry name" value="HTH-TYPE TRANSCRIPTIONAL REGULATOR"/>
    <property type="match status" value="1"/>
</dbReference>
<reference evidence="4" key="1">
    <citation type="submission" date="2016-10" db="EMBL/GenBank/DDBJ databases">
        <authorList>
            <person name="Varghese N."/>
            <person name="Submissions S."/>
        </authorList>
    </citation>
    <scope>NUCLEOTIDE SEQUENCE [LARGE SCALE GENOMIC DNA]</scope>
    <source>
        <strain evidence="4">CGMCC 1.8895</strain>
    </source>
</reference>
<dbReference type="InterPro" id="IPR050807">
    <property type="entry name" value="TransReg_Diox_bact_type"/>
</dbReference>
<dbReference type="GO" id="GO:0003700">
    <property type="term" value="F:DNA-binding transcription factor activity"/>
    <property type="evidence" value="ECO:0007669"/>
    <property type="project" value="TreeGrafter"/>
</dbReference>
<dbReference type="InterPro" id="IPR001387">
    <property type="entry name" value="Cro/C1-type_HTH"/>
</dbReference>
<gene>
    <name evidence="3" type="ORF">SAMN05216216_10610</name>
</gene>
<dbReference type="InterPro" id="IPR010982">
    <property type="entry name" value="Lambda_DNA-bd_dom_sf"/>
</dbReference>
<accession>A0A1G9DHS5</accession>
<dbReference type="SUPFAM" id="SSF47413">
    <property type="entry name" value="lambda repressor-like DNA-binding domains"/>
    <property type="match status" value="1"/>
</dbReference>
<keyword evidence="4" id="KW-1185">Reference proteome</keyword>
<dbReference type="PROSITE" id="PS50943">
    <property type="entry name" value="HTH_CROC1"/>
    <property type="match status" value="1"/>
</dbReference>
<proteinExistence type="predicted"/>
<dbReference type="AlphaFoldDB" id="A0A1G9DHS5"/>
<dbReference type="Gene3D" id="1.25.40.10">
    <property type="entry name" value="Tetratricopeptide repeat domain"/>
    <property type="match status" value="1"/>
</dbReference>
<dbReference type="STRING" id="576118.SAMN05216216_10610"/>
<keyword evidence="1 3" id="KW-0238">DNA-binding</keyword>
<dbReference type="Proteomes" id="UP000199008">
    <property type="component" value="Unassembled WGS sequence"/>
</dbReference>
<dbReference type="Pfam" id="PF01381">
    <property type="entry name" value="HTH_3"/>
    <property type="match status" value="1"/>
</dbReference>
<dbReference type="RefSeq" id="WP_092985321.1">
    <property type="nucleotide sequence ID" value="NZ_FNFY01000006.1"/>
</dbReference>
<dbReference type="SMART" id="SM00530">
    <property type="entry name" value="HTH_XRE"/>
    <property type="match status" value="1"/>
</dbReference>
<feature type="domain" description="HTH cro/C1-type" evidence="2">
    <location>
        <begin position="6"/>
        <end position="59"/>
    </location>
</feature>
<dbReference type="CDD" id="cd00093">
    <property type="entry name" value="HTH_XRE"/>
    <property type="match status" value="1"/>
</dbReference>
<dbReference type="PANTHER" id="PTHR46797:SF1">
    <property type="entry name" value="METHYLPHOSPHONATE SYNTHASE"/>
    <property type="match status" value="1"/>
</dbReference>
<dbReference type="SUPFAM" id="SSF48452">
    <property type="entry name" value="TPR-like"/>
    <property type="match status" value="1"/>
</dbReference>
<sequence length="315" mass="37131">MVGQRIKETRHRNNLTQEELAEGIISRTYLSLIEKGSVQPSTNVLIKLSERLNCSLNDLMSETSNFRYNDVEVFREIVYHEYKVEHGDFTTIKNLISKEYEKADEISVSDKGRLHLIYAKYYRHISENEKMHMHTKESIISLSNNVINHFYIDAVLIKAGYLIETGDITQALDILEETYFLVCQMSDLKLGRLKLLFEIIECYYKKEQYFTCRRLLDQFSYLKESMQIHYRQDEYLLLFSKVAAAEQDFELLDSLVRMTDSSRMTLLKCFNLYKKNQIMEAVELFKGYQKNTDELKVDPLMTGIYLELEDRIGSL</sequence>
<dbReference type="OrthoDB" id="2470999at2"/>
<dbReference type="GO" id="GO:0005829">
    <property type="term" value="C:cytosol"/>
    <property type="evidence" value="ECO:0007669"/>
    <property type="project" value="TreeGrafter"/>
</dbReference>
<evidence type="ECO:0000259" key="2">
    <source>
        <dbReference type="PROSITE" id="PS50943"/>
    </source>
</evidence>
<name>A0A1G9DHS5_9BACL</name>
<evidence type="ECO:0000313" key="3">
    <source>
        <dbReference type="EMBL" id="SDK63447.1"/>
    </source>
</evidence>
<organism evidence="3 4">
    <name type="scientific">Lacicoccus qingdaonensis</name>
    <dbReference type="NCBI Taxonomy" id="576118"/>
    <lineage>
        <taxon>Bacteria</taxon>
        <taxon>Bacillati</taxon>
        <taxon>Bacillota</taxon>
        <taxon>Bacilli</taxon>
        <taxon>Bacillales</taxon>
        <taxon>Salinicoccaceae</taxon>
        <taxon>Lacicoccus</taxon>
    </lineage>
</organism>
<evidence type="ECO:0000313" key="4">
    <source>
        <dbReference type="Proteomes" id="UP000199008"/>
    </source>
</evidence>